<comment type="caution">
    <text evidence="3">The sequence shown here is derived from an EMBL/GenBank/DDBJ whole genome shotgun (WGS) entry which is preliminary data.</text>
</comment>
<dbReference type="AlphaFoldDB" id="K8PDN8"/>
<evidence type="ECO:0000313" key="4">
    <source>
        <dbReference type="Proteomes" id="UP000001095"/>
    </source>
</evidence>
<organism evidence="3 4">
    <name type="scientific">Afipia clevelandensis ATCC 49720</name>
    <dbReference type="NCBI Taxonomy" id="883079"/>
    <lineage>
        <taxon>Bacteria</taxon>
        <taxon>Pseudomonadati</taxon>
        <taxon>Pseudomonadota</taxon>
        <taxon>Alphaproteobacteria</taxon>
        <taxon>Hyphomicrobiales</taxon>
        <taxon>Nitrobacteraceae</taxon>
        <taxon>Afipia</taxon>
    </lineage>
</organism>
<keyword evidence="4" id="KW-1185">Reference proteome</keyword>
<dbReference type="PATRIC" id="fig|883079.3.peg.1336"/>
<dbReference type="EMBL" id="AGWY01000006">
    <property type="protein sequence ID" value="EKS38849.1"/>
    <property type="molecule type" value="Genomic_DNA"/>
</dbReference>
<protein>
    <submittedName>
        <fullName evidence="3">Uncharacterized protein</fullName>
    </submittedName>
</protein>
<keyword evidence="2" id="KW-0812">Transmembrane</keyword>
<evidence type="ECO:0000256" key="2">
    <source>
        <dbReference type="SAM" id="Phobius"/>
    </source>
</evidence>
<accession>K8PDN8</accession>
<feature type="region of interest" description="Disordered" evidence="1">
    <location>
        <begin position="1"/>
        <end position="35"/>
    </location>
</feature>
<feature type="transmembrane region" description="Helical" evidence="2">
    <location>
        <begin position="78"/>
        <end position="101"/>
    </location>
</feature>
<evidence type="ECO:0000313" key="3">
    <source>
        <dbReference type="EMBL" id="EKS38849.1"/>
    </source>
</evidence>
<gene>
    <name evidence="3" type="ORF">HMPREF9696_01318</name>
</gene>
<reference evidence="3 4" key="1">
    <citation type="submission" date="2012-04" db="EMBL/GenBank/DDBJ databases">
        <title>The Genome Sequence of Afipia clevelandensis ATCC 49720.</title>
        <authorList>
            <consortium name="The Broad Institute Genome Sequencing Platform"/>
            <person name="Earl A."/>
            <person name="Ward D."/>
            <person name="Feldgarden M."/>
            <person name="Gevers D."/>
            <person name="Huys G."/>
            <person name="Walker B."/>
            <person name="Young S.K."/>
            <person name="Zeng Q."/>
            <person name="Gargeya S."/>
            <person name="Fitzgerald M."/>
            <person name="Haas B."/>
            <person name="Abouelleil A."/>
            <person name="Alvarado L."/>
            <person name="Arachchi H.M."/>
            <person name="Berlin A."/>
            <person name="Chapman S.B."/>
            <person name="Goldberg J."/>
            <person name="Griggs A."/>
            <person name="Gujja S."/>
            <person name="Hansen M."/>
            <person name="Howarth C."/>
            <person name="Imamovic A."/>
            <person name="Larimer J."/>
            <person name="McCowen C."/>
            <person name="Montmayeur A."/>
            <person name="Murphy C."/>
            <person name="Neiman D."/>
            <person name="Pearson M."/>
            <person name="Priest M."/>
            <person name="Roberts A."/>
            <person name="Saif S."/>
            <person name="Shea T."/>
            <person name="Sisk P."/>
            <person name="Sykes S."/>
            <person name="Wortman J."/>
            <person name="Nusbaum C."/>
            <person name="Birren B."/>
        </authorList>
    </citation>
    <scope>NUCLEOTIDE SEQUENCE [LARGE SCALE GENOMIC DNA]</scope>
    <source>
        <strain evidence="3 4">ATCC 49720</strain>
    </source>
</reference>
<evidence type="ECO:0000256" key="1">
    <source>
        <dbReference type="SAM" id="MobiDB-lite"/>
    </source>
</evidence>
<name>K8PDN8_9BRAD</name>
<keyword evidence="2" id="KW-1133">Transmembrane helix</keyword>
<sequence length="122" mass="12773">MATLDKQDSAPDSAACDEIPADPHHLGPATENECADENTDSQCECIAGTDQSSDLLLPAAQRGDRKIRRVVRGLLKPLLAVATAQYAIVTVLAGLTAYAVASGASKLVNESLESVITALKRL</sequence>
<dbReference type="HOGENOM" id="CLU_2021812_0_0_5"/>
<keyword evidence="2" id="KW-0472">Membrane</keyword>
<dbReference type="Proteomes" id="UP000001095">
    <property type="component" value="Unassembled WGS sequence"/>
</dbReference>
<proteinExistence type="predicted"/>